<sequence length="65" mass="6843">MRAAREPCPGRVHPVEPRAGDGPVGGRPMFTLIACVALVVAGIVGAMHMETRLGAPTEAEPPRER</sequence>
<accession>A0ABP9I8J0</accession>
<keyword evidence="2" id="KW-0472">Membrane</keyword>
<evidence type="ECO:0000256" key="1">
    <source>
        <dbReference type="SAM" id="MobiDB-lite"/>
    </source>
</evidence>
<keyword evidence="2" id="KW-0812">Transmembrane</keyword>
<evidence type="ECO:0000256" key="2">
    <source>
        <dbReference type="SAM" id="Phobius"/>
    </source>
</evidence>
<name>A0ABP9I8J0_9ACTN</name>
<gene>
    <name evidence="3" type="ORF">GCM10023225_29550</name>
</gene>
<feature type="transmembrane region" description="Helical" evidence="2">
    <location>
        <begin position="29"/>
        <end position="47"/>
    </location>
</feature>
<feature type="region of interest" description="Disordered" evidence="1">
    <location>
        <begin position="1"/>
        <end position="24"/>
    </location>
</feature>
<reference evidence="4" key="1">
    <citation type="journal article" date="2019" name="Int. J. Syst. Evol. Microbiol.">
        <title>The Global Catalogue of Microorganisms (GCM) 10K type strain sequencing project: providing services to taxonomists for standard genome sequencing and annotation.</title>
        <authorList>
            <consortium name="The Broad Institute Genomics Platform"/>
            <consortium name="The Broad Institute Genome Sequencing Center for Infectious Disease"/>
            <person name="Wu L."/>
            <person name="Ma J."/>
        </authorList>
    </citation>
    <scope>NUCLEOTIDE SEQUENCE [LARGE SCALE GENOMIC DNA]</scope>
    <source>
        <strain evidence="4">JCM 18126</strain>
    </source>
</reference>
<protein>
    <submittedName>
        <fullName evidence="3">Uncharacterized protein</fullName>
    </submittedName>
</protein>
<evidence type="ECO:0000313" key="4">
    <source>
        <dbReference type="Proteomes" id="UP001501195"/>
    </source>
</evidence>
<keyword evidence="2" id="KW-1133">Transmembrane helix</keyword>
<dbReference type="Proteomes" id="UP001501195">
    <property type="component" value="Unassembled WGS sequence"/>
</dbReference>
<keyword evidence="4" id="KW-1185">Reference proteome</keyword>
<proteinExistence type="predicted"/>
<organism evidence="3 4">
    <name type="scientific">Kineococcus glutinatus</name>
    <dbReference type="NCBI Taxonomy" id="1070872"/>
    <lineage>
        <taxon>Bacteria</taxon>
        <taxon>Bacillati</taxon>
        <taxon>Actinomycetota</taxon>
        <taxon>Actinomycetes</taxon>
        <taxon>Kineosporiales</taxon>
        <taxon>Kineosporiaceae</taxon>
        <taxon>Kineococcus</taxon>
    </lineage>
</organism>
<comment type="caution">
    <text evidence="3">The sequence shown here is derived from an EMBL/GenBank/DDBJ whole genome shotgun (WGS) entry which is preliminary data.</text>
</comment>
<dbReference type="EMBL" id="BAABIL010000510">
    <property type="protein sequence ID" value="GAA4990682.1"/>
    <property type="molecule type" value="Genomic_DNA"/>
</dbReference>
<evidence type="ECO:0000313" key="3">
    <source>
        <dbReference type="EMBL" id="GAA4990682.1"/>
    </source>
</evidence>